<comment type="similarity">
    <text evidence="2">Belongs to the AB hydrolase superfamily. Epoxide hydrolase family.</text>
</comment>
<evidence type="ECO:0000256" key="2">
    <source>
        <dbReference type="ARBA" id="ARBA00038334"/>
    </source>
</evidence>
<dbReference type="Proteomes" id="UP000559027">
    <property type="component" value="Unassembled WGS sequence"/>
</dbReference>
<dbReference type="PANTHER" id="PTHR43329">
    <property type="entry name" value="EPOXIDE HYDROLASE"/>
    <property type="match status" value="1"/>
</dbReference>
<protein>
    <recommendedName>
        <fullName evidence="3">AB hydrolase-1 domain-containing protein</fullName>
    </recommendedName>
</protein>
<comment type="caution">
    <text evidence="4">The sequence shown here is derived from an EMBL/GenBank/DDBJ whole genome shotgun (WGS) entry which is preliminary data.</text>
</comment>
<dbReference type="InterPro" id="IPR029058">
    <property type="entry name" value="AB_hydrolase_fold"/>
</dbReference>
<organism evidence="4 5">
    <name type="scientific">Leucocoprinus leucothites</name>
    <dbReference type="NCBI Taxonomy" id="201217"/>
    <lineage>
        <taxon>Eukaryota</taxon>
        <taxon>Fungi</taxon>
        <taxon>Dikarya</taxon>
        <taxon>Basidiomycota</taxon>
        <taxon>Agaricomycotina</taxon>
        <taxon>Agaricomycetes</taxon>
        <taxon>Agaricomycetidae</taxon>
        <taxon>Agaricales</taxon>
        <taxon>Agaricineae</taxon>
        <taxon>Agaricaceae</taxon>
        <taxon>Leucocoprinus</taxon>
    </lineage>
</organism>
<feature type="domain" description="AB hydrolase-1" evidence="3">
    <location>
        <begin position="31"/>
        <end position="312"/>
    </location>
</feature>
<evidence type="ECO:0000313" key="5">
    <source>
        <dbReference type="Proteomes" id="UP000559027"/>
    </source>
</evidence>
<name>A0A8H5DBS4_9AGAR</name>
<evidence type="ECO:0000313" key="4">
    <source>
        <dbReference type="EMBL" id="KAF5356137.1"/>
    </source>
</evidence>
<proteinExistence type="inferred from homology"/>
<dbReference type="SUPFAM" id="SSF53474">
    <property type="entry name" value="alpha/beta-Hydrolases"/>
    <property type="match status" value="1"/>
</dbReference>
<dbReference type="AlphaFoldDB" id="A0A8H5DBS4"/>
<accession>A0A8H5DBS4</accession>
<gene>
    <name evidence="4" type="ORF">D9756_004070</name>
</gene>
<keyword evidence="1" id="KW-0378">Hydrolase</keyword>
<sequence>MSMDASRYKDLTTSRGLNYHYYFSAAKEAKPTLLLLHGFPSLSYDWHNQVTYLEERGYGLIVPDMLGYGGTAKPEDPNQYKSSLIVQDFIDILDAENVKQSVVIGHDWGSVITARLANYHIDRFIGFAFLAVGYFAPNPEQTYENTLALMKQVTGKDGFGYQAFFADAEGPKLCEKNFDSFYSLLHAHDSLNIWPEFISPLGATRKWVEENRQTELNRHIPPEDHAYKKAALQKGGLTGPMCWYRIRVGDIEREDTRQIPQSSYAIEKPVWLGLAEGDTVAAPFLIRPPTEQWCKNLTIKSFSGSHWLLWDNKDEINVELTAWLETLSATAKY</sequence>
<dbReference type="EMBL" id="JAACJO010000007">
    <property type="protein sequence ID" value="KAF5356137.1"/>
    <property type="molecule type" value="Genomic_DNA"/>
</dbReference>
<reference evidence="4 5" key="1">
    <citation type="journal article" date="2020" name="ISME J.">
        <title>Uncovering the hidden diversity of litter-decomposition mechanisms in mushroom-forming fungi.</title>
        <authorList>
            <person name="Floudas D."/>
            <person name="Bentzer J."/>
            <person name="Ahren D."/>
            <person name="Johansson T."/>
            <person name="Persson P."/>
            <person name="Tunlid A."/>
        </authorList>
    </citation>
    <scope>NUCLEOTIDE SEQUENCE [LARGE SCALE GENOMIC DNA]</scope>
    <source>
        <strain evidence="4 5">CBS 146.42</strain>
    </source>
</reference>
<dbReference type="InterPro" id="IPR000073">
    <property type="entry name" value="AB_hydrolase_1"/>
</dbReference>
<dbReference type="Gene3D" id="3.40.50.1820">
    <property type="entry name" value="alpha/beta hydrolase"/>
    <property type="match status" value="1"/>
</dbReference>
<evidence type="ECO:0000259" key="3">
    <source>
        <dbReference type="Pfam" id="PF00561"/>
    </source>
</evidence>
<dbReference type="GO" id="GO:0016787">
    <property type="term" value="F:hydrolase activity"/>
    <property type="evidence" value="ECO:0007669"/>
    <property type="project" value="UniProtKB-KW"/>
</dbReference>
<evidence type="ECO:0000256" key="1">
    <source>
        <dbReference type="ARBA" id="ARBA00022801"/>
    </source>
</evidence>
<dbReference type="Pfam" id="PF00561">
    <property type="entry name" value="Abhydrolase_1"/>
    <property type="match status" value="1"/>
</dbReference>
<dbReference type="InterPro" id="IPR000639">
    <property type="entry name" value="Epox_hydrolase-like"/>
</dbReference>
<dbReference type="PRINTS" id="PR00412">
    <property type="entry name" value="EPOXHYDRLASE"/>
</dbReference>
<keyword evidence="5" id="KW-1185">Reference proteome</keyword>
<dbReference type="OrthoDB" id="408373at2759"/>